<keyword evidence="2" id="KW-1185">Reference proteome</keyword>
<comment type="caution">
    <text evidence="1">The sequence shown here is derived from an EMBL/GenBank/DDBJ whole genome shotgun (WGS) entry which is preliminary data.</text>
</comment>
<evidence type="ECO:0000313" key="1">
    <source>
        <dbReference type="EMBL" id="RBP48712.1"/>
    </source>
</evidence>
<accession>A0A395JG08</accession>
<dbReference type="InterPro" id="IPR010706">
    <property type="entry name" value="Fatty_acid_cis-trans_isomerase"/>
</dbReference>
<proteinExistence type="predicted"/>
<dbReference type="Proteomes" id="UP000253083">
    <property type="component" value="Unassembled WGS sequence"/>
</dbReference>
<dbReference type="EMBL" id="QNRT01000005">
    <property type="protein sequence ID" value="RBP48712.1"/>
    <property type="molecule type" value="Genomic_DNA"/>
</dbReference>
<dbReference type="Pfam" id="PF06934">
    <property type="entry name" value="CTI"/>
    <property type="match status" value="1"/>
</dbReference>
<dbReference type="InParanoid" id="A0A395JG08"/>
<gene>
    <name evidence="1" type="ORF">DFR28_10550</name>
</gene>
<dbReference type="AlphaFoldDB" id="A0A395JG08"/>
<dbReference type="PROSITE" id="PS51257">
    <property type="entry name" value="PROKAR_LIPOPROTEIN"/>
    <property type="match status" value="1"/>
</dbReference>
<name>A0A395JG08_9GAMM</name>
<dbReference type="GO" id="GO:0016853">
    <property type="term" value="F:isomerase activity"/>
    <property type="evidence" value="ECO:0007669"/>
    <property type="project" value="UniProtKB-KW"/>
</dbReference>
<keyword evidence="1" id="KW-0413">Isomerase</keyword>
<evidence type="ECO:0000313" key="2">
    <source>
        <dbReference type="Proteomes" id="UP000253083"/>
    </source>
</evidence>
<dbReference type="RefSeq" id="WP_113955315.1">
    <property type="nucleotide sequence ID" value="NZ_QNRT01000005.1"/>
</dbReference>
<organism evidence="1 2">
    <name type="scientific">Arenicella xantha</name>
    <dbReference type="NCBI Taxonomy" id="644221"/>
    <lineage>
        <taxon>Bacteria</taxon>
        <taxon>Pseudomonadati</taxon>
        <taxon>Pseudomonadota</taxon>
        <taxon>Gammaproteobacteria</taxon>
        <taxon>Arenicellales</taxon>
        <taxon>Arenicellaceae</taxon>
        <taxon>Arenicella</taxon>
    </lineage>
</organism>
<sequence>MKNWLLVTTITCSLLLGCSGPSSEVQQLGSLDASNQAAPEVSFTDDVRPVLESRCISCHACYDAPCQLKLTAYDGVTRGATKDKVYQHKSLREGRLTRLFFDAESTLEWRTKGFHSVLSEPLETDQEAATQASILTGMIDLKTAHDLSDGSHQPDSDLPIDDASSWQCASNRAEFLDYAEDYPQRGMPYGLPGLTEAERGLIKSWVANGAADDSDYTLSEREQREVARWETWFNGESLKQRLVSRYIYEHLFLADLYFGESGIGRYFELVRSTTAPGESVDVIATRRPFDDPGQDRVFYRLRLNKETPVAKTHMPYPLDERKMRLWNEWFLGDDYSVEELPGYAIKTASNPFITFKDLPAEARYRFMLEEANFTVRGFIKGPVCKGQAAVNVINEHFWVAFVDPEIQAGDAMQHYLADVQSQLDLPAEKEDTLRLLTSWEEFAGKEKEFLKQRRTYIQAHMTDDGVLDSQKIWDGDGDNPNAALTIFRHFDHASVHQGFNGQAPKTAWVIDYPLLERIHYLLVAGYDVYGNVSHQMLSRIYMDFLRMEGESLFLLMLPEEARQDTLSYWYRGADDRISEFMTLTFPSLNAEPKTFLGKSRDDAERPNEKPKLAAYQSIKSRLGKALSHQYDIDKTDVEQDKRLLDNVKKLHSISSRSFQFLPEVSFVEVTASDRVQYFTLIKNRGLKNNTSILLEKLNAVPEETSVSVVPGFIGSRPNSFLRLPIDEIDTFTESMLTIQDDEAYQVFVNQYVVRRGDPQFWQHYDTFQQGFKKASPIDYGLLDLNKLENR</sequence>
<protein>
    <submittedName>
        <fullName evidence="1">Fatty acid cis/trans isomerase CTI</fullName>
    </submittedName>
</protein>
<dbReference type="OrthoDB" id="9809746at2"/>
<reference evidence="1 2" key="1">
    <citation type="submission" date="2018-06" db="EMBL/GenBank/DDBJ databases">
        <title>Genomic Encyclopedia of Type Strains, Phase IV (KMG-IV): sequencing the most valuable type-strain genomes for metagenomic binning, comparative biology and taxonomic classification.</title>
        <authorList>
            <person name="Goeker M."/>
        </authorList>
    </citation>
    <scope>NUCLEOTIDE SEQUENCE [LARGE SCALE GENOMIC DNA]</scope>
    <source>
        <strain evidence="1 2">DSM 24032</strain>
    </source>
</reference>